<feature type="compositionally biased region" description="Basic and acidic residues" evidence="1">
    <location>
        <begin position="1"/>
        <end position="13"/>
    </location>
</feature>
<evidence type="ECO:0000313" key="2">
    <source>
        <dbReference type="EMBL" id="JAH88679.1"/>
    </source>
</evidence>
<accession>A0A0E9WE54</accession>
<name>A0A0E9WE54_ANGAN</name>
<reference evidence="2" key="2">
    <citation type="journal article" date="2015" name="Fish Shellfish Immunol.">
        <title>Early steps in the European eel (Anguilla anguilla)-Vibrio vulnificus interaction in the gills: Role of the RtxA13 toxin.</title>
        <authorList>
            <person name="Callol A."/>
            <person name="Pajuelo D."/>
            <person name="Ebbesson L."/>
            <person name="Teles M."/>
            <person name="MacKenzie S."/>
            <person name="Amaro C."/>
        </authorList>
    </citation>
    <scope>NUCLEOTIDE SEQUENCE</scope>
</reference>
<dbReference type="EMBL" id="GBXM01019898">
    <property type="protein sequence ID" value="JAH88679.1"/>
    <property type="molecule type" value="Transcribed_RNA"/>
</dbReference>
<proteinExistence type="predicted"/>
<evidence type="ECO:0000256" key="1">
    <source>
        <dbReference type="SAM" id="MobiDB-lite"/>
    </source>
</evidence>
<protein>
    <submittedName>
        <fullName evidence="2">Uncharacterized protein</fullName>
    </submittedName>
</protein>
<organism evidence="2">
    <name type="scientific">Anguilla anguilla</name>
    <name type="common">European freshwater eel</name>
    <name type="synonym">Muraena anguilla</name>
    <dbReference type="NCBI Taxonomy" id="7936"/>
    <lineage>
        <taxon>Eukaryota</taxon>
        <taxon>Metazoa</taxon>
        <taxon>Chordata</taxon>
        <taxon>Craniata</taxon>
        <taxon>Vertebrata</taxon>
        <taxon>Euteleostomi</taxon>
        <taxon>Actinopterygii</taxon>
        <taxon>Neopterygii</taxon>
        <taxon>Teleostei</taxon>
        <taxon>Anguilliformes</taxon>
        <taxon>Anguillidae</taxon>
        <taxon>Anguilla</taxon>
    </lineage>
</organism>
<dbReference type="AlphaFoldDB" id="A0A0E9WE54"/>
<feature type="region of interest" description="Disordered" evidence="1">
    <location>
        <begin position="1"/>
        <end position="22"/>
    </location>
</feature>
<reference evidence="2" key="1">
    <citation type="submission" date="2014-11" db="EMBL/GenBank/DDBJ databases">
        <authorList>
            <person name="Amaro Gonzalez C."/>
        </authorList>
    </citation>
    <scope>NUCLEOTIDE SEQUENCE</scope>
</reference>
<sequence>MKADSQRITDGDSTRPALPGNGSSHTLFLCDIIVHISPPPPLPFSWGTVSSQDAMQHHLT</sequence>